<dbReference type="RefSeq" id="WP_267260365.1">
    <property type="nucleotide sequence ID" value="NZ_CP084204.1"/>
</dbReference>
<dbReference type="GeneID" id="95605595"/>
<feature type="transmembrane region" description="Helical" evidence="1">
    <location>
        <begin position="324"/>
        <end position="351"/>
    </location>
</feature>
<feature type="transmembrane region" description="Helical" evidence="1">
    <location>
        <begin position="111"/>
        <end position="133"/>
    </location>
</feature>
<gene>
    <name evidence="2" type="ORF">LDH80_39210</name>
</gene>
<sequence length="426" mass="46965">MNVTRSSRVTLHPLLFKEEEDSWVVGRMDTGEFVELPHEAVTFLRELNTTSEVRSAWRSVQERHGQDIDALTFVGDLIDLGFVSAVDDRPVGAPARAPSLARLRAGHVRWVFSRPAVACVLVLVIVGWIASALRHDLFPSYHSYFVVDSPSVSLAWNTVIFLTALGIHEFWHLAAARADNVYARIGVGTRLQFLVAQTTVSGLWGSSRHVRIRVYLAGVVSDLVIVSVCSITISLAEPTGFALRALKALMLALLLSVAQQFALYMRTDMYFVLQELLGCKNLYADSWDYTRYALKKAYASAARRPPPIDPTLAIPRHERKPVKLYSAIMPLGSIVSLAAFAYATGPILVSLFVNATEDLVAGSLTGDPNQILDGALVIGVEGTLQALFLWLLLTKHGPKIRRAAARLLRPRRSPPEPASRPARPLR</sequence>
<reference evidence="2" key="1">
    <citation type="submission" date="2021-09" db="EMBL/GenBank/DDBJ databases">
        <title>Complete genome sequence and metabolic characterization of Streptomyces tanashiensis DSM 731 the producer of antibacterial Kalafungin and diverse secondary metabolites.</title>
        <authorList>
            <person name="Abbasi M.N."/>
            <person name="Anwar M.N."/>
            <person name="Alam K."/>
            <person name="Shoaib M."/>
            <person name="Lin Z."/>
            <person name="Hayat M."/>
            <person name="Ali M.I."/>
            <person name="Malik H.M.T."/>
            <person name="Ahmed I."/>
            <person name="Li A."/>
            <person name="Hailong Wang H."/>
            <person name="Zhang Y."/>
        </authorList>
    </citation>
    <scope>NUCLEOTIDE SEQUENCE</scope>
    <source>
        <strain evidence="2">Kala</strain>
    </source>
</reference>
<evidence type="ECO:0000313" key="3">
    <source>
        <dbReference type="Proteomes" id="UP001164506"/>
    </source>
</evidence>
<keyword evidence="3" id="KW-1185">Reference proteome</keyword>
<keyword evidence="1" id="KW-0812">Transmembrane</keyword>
<organism evidence="2 3">
    <name type="scientific">Streptomyces tanashiensis</name>
    <dbReference type="NCBI Taxonomy" id="67367"/>
    <lineage>
        <taxon>Bacteria</taxon>
        <taxon>Bacillati</taxon>
        <taxon>Actinomycetota</taxon>
        <taxon>Actinomycetes</taxon>
        <taxon>Kitasatosporales</taxon>
        <taxon>Streptomycetaceae</taxon>
        <taxon>Streptomyces</taxon>
    </lineage>
</organism>
<evidence type="ECO:0000313" key="2">
    <source>
        <dbReference type="EMBL" id="UZX26306.1"/>
    </source>
</evidence>
<keyword evidence="1" id="KW-0472">Membrane</keyword>
<accession>A0ABY6R8A7</accession>
<feature type="transmembrane region" description="Helical" evidence="1">
    <location>
        <begin position="153"/>
        <end position="174"/>
    </location>
</feature>
<feature type="transmembrane region" description="Helical" evidence="1">
    <location>
        <begin position="371"/>
        <end position="393"/>
    </location>
</feature>
<dbReference type="Proteomes" id="UP001164506">
    <property type="component" value="Chromosome"/>
</dbReference>
<dbReference type="EMBL" id="CP084204">
    <property type="protein sequence ID" value="UZX26306.1"/>
    <property type="molecule type" value="Genomic_DNA"/>
</dbReference>
<evidence type="ECO:0000256" key="1">
    <source>
        <dbReference type="SAM" id="Phobius"/>
    </source>
</evidence>
<feature type="transmembrane region" description="Helical" evidence="1">
    <location>
        <begin position="214"/>
        <end position="235"/>
    </location>
</feature>
<keyword evidence="1" id="KW-1133">Transmembrane helix</keyword>
<feature type="transmembrane region" description="Helical" evidence="1">
    <location>
        <begin position="241"/>
        <end position="264"/>
    </location>
</feature>
<name>A0ABY6R8A7_9ACTN</name>
<protein>
    <submittedName>
        <fullName evidence="2">Uncharacterized protein</fullName>
    </submittedName>
</protein>
<proteinExistence type="predicted"/>